<dbReference type="RefSeq" id="WP_306943392.1">
    <property type="nucleotide sequence ID" value="NZ_CP132976.1"/>
</dbReference>
<keyword evidence="2" id="KW-1185">Reference proteome</keyword>
<dbReference type="PANTHER" id="PTHR33973">
    <property type="entry name" value="OS07G0153300 PROTEIN"/>
    <property type="match status" value="1"/>
</dbReference>
<dbReference type="EMBL" id="CP132976">
    <property type="protein sequence ID" value="WMD20310.1"/>
    <property type="molecule type" value="Genomic_DNA"/>
</dbReference>
<sequence length="269" mass="30486">MSAALIQLARAQVVHARTRPVARRFAYPVFCLRLRIDQCAQFDGKASWLFGVNRRRPVAFHFADHGARTGGDLMDWLQSRLQTAGISMKVGAVWLQCFPRVFGYVFNPVSFWYVYDTDGVLRVLVAEVNNTFGERHQYVLRAADGGEIHAGQVLQSAKVFHVSPFCRTVGEYRYRVEERGNAHRVAIDYYDDPTLEQAVLHTSISCTSAPLTTGGLLRALAAMPFMTIGVMVRIHLQAMRLFLRRVPFHRKPAPPLSEVSYHRKGHDEL</sequence>
<reference evidence="1 2" key="1">
    <citation type="submission" date="2023-08" db="EMBL/GenBank/DDBJ databases">
        <title>Achromobacter seleniivolatilans sp. nov., isolated from seleniferous soil.</title>
        <authorList>
            <person name="Zhang S."/>
            <person name="Li K."/>
            <person name="Peng J."/>
            <person name="Zhao Q."/>
            <person name="Wang H."/>
            <person name="Guo Y."/>
        </authorList>
    </citation>
    <scope>NUCLEOTIDE SEQUENCE [LARGE SCALE GENOMIC DNA]</scope>
    <source>
        <strain evidence="1 2">R39</strain>
    </source>
</reference>
<proteinExistence type="predicted"/>
<evidence type="ECO:0000313" key="2">
    <source>
        <dbReference type="Proteomes" id="UP001234798"/>
    </source>
</evidence>
<organism evidence="1 2">
    <name type="scientific">Achromobacter seleniivolatilans</name>
    <dbReference type="NCBI Taxonomy" id="3047478"/>
    <lineage>
        <taxon>Bacteria</taxon>
        <taxon>Pseudomonadati</taxon>
        <taxon>Pseudomonadota</taxon>
        <taxon>Betaproteobacteria</taxon>
        <taxon>Burkholderiales</taxon>
        <taxon>Alcaligenaceae</taxon>
        <taxon>Achromobacter</taxon>
    </lineage>
</organism>
<gene>
    <name evidence="1" type="ORF">RAS12_27500</name>
</gene>
<accession>A0ABY9M0T0</accession>
<evidence type="ECO:0000313" key="1">
    <source>
        <dbReference type="EMBL" id="WMD20310.1"/>
    </source>
</evidence>
<dbReference type="InterPro" id="IPR010775">
    <property type="entry name" value="DUF1365"/>
</dbReference>
<dbReference type="Proteomes" id="UP001234798">
    <property type="component" value="Chromosome"/>
</dbReference>
<protein>
    <submittedName>
        <fullName evidence="1">DUF1365 domain-containing protein</fullName>
    </submittedName>
</protein>
<name>A0ABY9M0T0_9BURK</name>
<dbReference type="Pfam" id="PF07103">
    <property type="entry name" value="DUF1365"/>
    <property type="match status" value="1"/>
</dbReference>
<dbReference type="PANTHER" id="PTHR33973:SF4">
    <property type="entry name" value="OS07G0153300 PROTEIN"/>
    <property type="match status" value="1"/>
</dbReference>